<evidence type="ECO:0000256" key="2">
    <source>
        <dbReference type="ARBA" id="ARBA00022643"/>
    </source>
</evidence>
<comment type="caution">
    <text evidence="4">The sequence shown here is derived from an EMBL/GenBank/DDBJ whole genome shotgun (WGS) entry which is preliminary data.</text>
</comment>
<keyword evidence="3" id="KW-0560">Oxidoreductase</keyword>
<keyword evidence="5" id="KW-1185">Reference proteome</keyword>
<dbReference type="EMBL" id="VIUW01000005">
    <property type="protein sequence ID" value="TWD13339.1"/>
    <property type="molecule type" value="Genomic_DNA"/>
</dbReference>
<dbReference type="InterPro" id="IPR013785">
    <property type="entry name" value="Aldolase_TIM"/>
</dbReference>
<dbReference type="PANTHER" id="PTHR32332">
    <property type="entry name" value="2-NITROPROPANE DIOXYGENASE"/>
    <property type="match status" value="1"/>
</dbReference>
<dbReference type="RefSeq" id="WP_144858147.1">
    <property type="nucleotide sequence ID" value="NZ_BAAAYT010000002.1"/>
</dbReference>
<reference evidence="4 5" key="1">
    <citation type="submission" date="2019-06" db="EMBL/GenBank/DDBJ databases">
        <title>Sequencing the genomes of 1000 actinobacteria strains.</title>
        <authorList>
            <person name="Klenk H.-P."/>
        </authorList>
    </citation>
    <scope>NUCLEOTIDE SEQUENCE [LARGE SCALE GENOMIC DNA]</scope>
    <source>
        <strain evidence="4 5">DSM 18935</strain>
    </source>
</reference>
<dbReference type="OrthoDB" id="7165168at2"/>
<evidence type="ECO:0000256" key="1">
    <source>
        <dbReference type="ARBA" id="ARBA00022630"/>
    </source>
</evidence>
<protein>
    <submittedName>
        <fullName evidence="4">Nitronate monooxygenase</fullName>
    </submittedName>
</protein>
<sequence length="327" mass="33975">MSWLDDLRARRTLPVVQAPMAGASDVRLAAAVSDAGGLGMISVAYGATEESVRGSCEELGERPFGVGLMNWQQPELPGVLEAVVAQRPELVSLSFGDPEEPVRRARAADPSVPLAVQVGSVEEARRALDCGVDLVVARGSEGGGHGRGVVATLPLLQQVLEVAGETPVLAAGGIATGRGLAAVIAAGALGAWVGTAFTVCTESPFAGELKRAVLAAGADETIYSSVFDRALRLGWPSDHGGRALRNEVTEEWGGRIDELVASIEAGDPSGVTERVTAARQRNDPSEAPVYAGQAAGLLEQERSVAELLAELGTYRDHLRRAGDRLGS</sequence>
<gene>
    <name evidence="4" type="ORF">FB557_2740</name>
</gene>
<dbReference type="GO" id="GO:0018580">
    <property type="term" value="F:nitronate monooxygenase activity"/>
    <property type="evidence" value="ECO:0007669"/>
    <property type="project" value="InterPro"/>
</dbReference>
<dbReference type="CDD" id="cd04730">
    <property type="entry name" value="NPD_like"/>
    <property type="match status" value="1"/>
</dbReference>
<name>A0A560W6U7_9MICO</name>
<dbReference type="Pfam" id="PF03060">
    <property type="entry name" value="NMO"/>
    <property type="match status" value="2"/>
</dbReference>
<dbReference type="Proteomes" id="UP000315628">
    <property type="component" value="Unassembled WGS sequence"/>
</dbReference>
<organism evidence="4 5">
    <name type="scientific">Marihabitans asiaticum</name>
    <dbReference type="NCBI Taxonomy" id="415218"/>
    <lineage>
        <taxon>Bacteria</taxon>
        <taxon>Bacillati</taxon>
        <taxon>Actinomycetota</taxon>
        <taxon>Actinomycetes</taxon>
        <taxon>Micrococcales</taxon>
        <taxon>Intrasporangiaceae</taxon>
        <taxon>Marihabitans</taxon>
    </lineage>
</organism>
<keyword evidence="4" id="KW-0503">Monooxygenase</keyword>
<dbReference type="AlphaFoldDB" id="A0A560W6U7"/>
<evidence type="ECO:0000313" key="5">
    <source>
        <dbReference type="Proteomes" id="UP000315628"/>
    </source>
</evidence>
<dbReference type="Gene3D" id="3.20.20.70">
    <property type="entry name" value="Aldolase class I"/>
    <property type="match status" value="1"/>
</dbReference>
<evidence type="ECO:0000313" key="4">
    <source>
        <dbReference type="EMBL" id="TWD13339.1"/>
    </source>
</evidence>
<evidence type="ECO:0000256" key="3">
    <source>
        <dbReference type="ARBA" id="ARBA00023002"/>
    </source>
</evidence>
<dbReference type="SUPFAM" id="SSF51412">
    <property type="entry name" value="Inosine monophosphate dehydrogenase (IMPDH)"/>
    <property type="match status" value="1"/>
</dbReference>
<dbReference type="InterPro" id="IPR004136">
    <property type="entry name" value="NMO"/>
</dbReference>
<accession>A0A560W6U7</accession>
<keyword evidence="2" id="KW-0288">FMN</keyword>
<proteinExistence type="predicted"/>
<keyword evidence="1" id="KW-0285">Flavoprotein</keyword>